<organism evidence="1 2">
    <name type="scientific">Phoenix dactylifera</name>
    <name type="common">Date palm</name>
    <dbReference type="NCBI Taxonomy" id="42345"/>
    <lineage>
        <taxon>Eukaryota</taxon>
        <taxon>Viridiplantae</taxon>
        <taxon>Streptophyta</taxon>
        <taxon>Embryophyta</taxon>
        <taxon>Tracheophyta</taxon>
        <taxon>Spermatophyta</taxon>
        <taxon>Magnoliopsida</taxon>
        <taxon>Liliopsida</taxon>
        <taxon>Arecaceae</taxon>
        <taxon>Coryphoideae</taxon>
        <taxon>Phoeniceae</taxon>
        <taxon>Phoenix</taxon>
    </lineage>
</organism>
<dbReference type="GeneID" id="103716103"/>
<name>A0A8B7CM67_PHODC</name>
<dbReference type="PROSITE" id="PS51257">
    <property type="entry name" value="PROKAR_LIPOPROTEIN"/>
    <property type="match status" value="1"/>
</dbReference>
<reference evidence="1" key="1">
    <citation type="journal article" date="2019" name="Nat. Commun.">
        <title>Genome-wide association mapping of date palm fruit traits.</title>
        <authorList>
            <person name="Hazzouri K.M."/>
            <person name="Gros-Balthazard M."/>
            <person name="Flowers J.M."/>
            <person name="Copetti D."/>
            <person name="Lemansour A."/>
            <person name="Lebrun M."/>
            <person name="Masmoudi K."/>
            <person name="Ferrand S."/>
            <person name="Dhar M.I."/>
            <person name="Fresquez Z.A."/>
            <person name="Rosas U."/>
            <person name="Zhang J."/>
            <person name="Talag J."/>
            <person name="Lee S."/>
            <person name="Kudrna D."/>
            <person name="Powell R.F."/>
            <person name="Leitch I.J."/>
            <person name="Krueger R.R."/>
            <person name="Wing R.A."/>
            <person name="Amiri K.M.A."/>
            <person name="Purugganan M.D."/>
        </authorList>
    </citation>
    <scope>NUCLEOTIDE SEQUENCE [LARGE SCALE GENOMIC DNA]</scope>
    <source>
        <strain evidence="1">cv. Khalas</strain>
    </source>
</reference>
<protein>
    <submittedName>
        <fullName evidence="2">5'-adenylylsulfate reductase 3, chloroplastic-like</fullName>
    </submittedName>
</protein>
<proteinExistence type="predicted"/>
<dbReference type="KEGG" id="pda:103716103"/>
<evidence type="ECO:0000313" key="2">
    <source>
        <dbReference type="RefSeq" id="XP_008802192.1"/>
    </source>
</evidence>
<dbReference type="RefSeq" id="XP_008802192.1">
    <property type="nucleotide sequence ID" value="XM_008803970.4"/>
</dbReference>
<reference evidence="2" key="2">
    <citation type="submission" date="2025-08" db="UniProtKB">
        <authorList>
            <consortium name="RefSeq"/>
        </authorList>
    </citation>
    <scope>IDENTIFICATION</scope>
    <source>
        <tissue evidence="2">Young leaves</tissue>
    </source>
</reference>
<evidence type="ECO:0000313" key="1">
    <source>
        <dbReference type="Proteomes" id="UP000228380"/>
    </source>
</evidence>
<dbReference type="Proteomes" id="UP000228380">
    <property type="component" value="Chromosome 1"/>
</dbReference>
<gene>
    <name evidence="2" type="primary">LOC103716103</name>
</gene>
<sequence>MLKTKSLLMTSAAAISSSISSHSFISCDARAALIGSMRHLAAPATMVEAVVEEKGKGREEEEEKANYDQLARELENASPLEIGDKALKKIWEWHRHCLQLGEYSNYFQIL</sequence>
<accession>A0A8B7CM67</accession>
<keyword evidence="1" id="KW-1185">Reference proteome</keyword>
<dbReference type="AlphaFoldDB" id="A0A8B7CM67"/>